<evidence type="ECO:0000256" key="1">
    <source>
        <dbReference type="PROSITE-ProRule" id="PRU00047"/>
    </source>
</evidence>
<dbReference type="GO" id="GO:0008270">
    <property type="term" value="F:zinc ion binding"/>
    <property type="evidence" value="ECO:0007669"/>
    <property type="project" value="UniProtKB-KW"/>
</dbReference>
<keyword evidence="1" id="KW-0862">Zinc</keyword>
<proteinExistence type="predicted"/>
<feature type="compositionally biased region" description="Gly residues" evidence="2">
    <location>
        <begin position="249"/>
        <end position="267"/>
    </location>
</feature>
<dbReference type="EMBL" id="GL433842">
    <property type="protein sequence ID" value="EFN56416.1"/>
    <property type="molecule type" value="Genomic_DNA"/>
</dbReference>
<evidence type="ECO:0000313" key="4">
    <source>
        <dbReference type="EMBL" id="EFN56416.1"/>
    </source>
</evidence>
<dbReference type="RefSeq" id="XP_005848518.1">
    <property type="nucleotide sequence ID" value="XM_005848456.1"/>
</dbReference>
<reference evidence="4 5" key="1">
    <citation type="journal article" date="2010" name="Plant Cell">
        <title>The Chlorella variabilis NC64A genome reveals adaptation to photosymbiosis, coevolution with viruses, and cryptic sex.</title>
        <authorList>
            <person name="Blanc G."/>
            <person name="Duncan G."/>
            <person name="Agarkova I."/>
            <person name="Borodovsky M."/>
            <person name="Gurnon J."/>
            <person name="Kuo A."/>
            <person name="Lindquist E."/>
            <person name="Lucas S."/>
            <person name="Pangilinan J."/>
            <person name="Polle J."/>
            <person name="Salamov A."/>
            <person name="Terry A."/>
            <person name="Yamada T."/>
            <person name="Dunigan D.D."/>
            <person name="Grigoriev I.V."/>
            <person name="Claverie J.M."/>
            <person name="Van Etten J.L."/>
        </authorList>
    </citation>
    <scope>NUCLEOTIDE SEQUENCE [LARGE SCALE GENOMIC DNA]</scope>
    <source>
        <strain evidence="4 5">NC64A</strain>
    </source>
</reference>
<dbReference type="OrthoDB" id="7608935at2759"/>
<protein>
    <recommendedName>
        <fullName evidence="3">CCHC-type domain-containing protein</fullName>
    </recommendedName>
</protein>
<dbReference type="GeneID" id="17355743"/>
<dbReference type="InParanoid" id="E1ZDH6"/>
<feature type="domain" description="CCHC-type" evidence="3">
    <location>
        <begin position="382"/>
        <end position="397"/>
    </location>
</feature>
<feature type="compositionally biased region" description="Gly residues" evidence="2">
    <location>
        <begin position="215"/>
        <end position="238"/>
    </location>
</feature>
<feature type="compositionally biased region" description="Low complexity" evidence="2">
    <location>
        <begin position="325"/>
        <end position="355"/>
    </location>
</feature>
<dbReference type="SMART" id="SM00343">
    <property type="entry name" value="ZnF_C2HC"/>
    <property type="match status" value="3"/>
</dbReference>
<feature type="region of interest" description="Disordered" evidence="2">
    <location>
        <begin position="285"/>
        <end position="361"/>
    </location>
</feature>
<feature type="region of interest" description="Disordered" evidence="2">
    <location>
        <begin position="207"/>
        <end position="267"/>
    </location>
</feature>
<dbReference type="Gene3D" id="4.10.60.10">
    <property type="entry name" value="Zinc finger, CCHC-type"/>
    <property type="match status" value="1"/>
</dbReference>
<accession>E1ZDH6</accession>
<dbReference type="AlphaFoldDB" id="E1ZDH6"/>
<evidence type="ECO:0000259" key="3">
    <source>
        <dbReference type="PROSITE" id="PS50158"/>
    </source>
</evidence>
<dbReference type="GO" id="GO:0003676">
    <property type="term" value="F:nucleic acid binding"/>
    <property type="evidence" value="ECO:0007669"/>
    <property type="project" value="InterPro"/>
</dbReference>
<keyword evidence="1" id="KW-0863">Zinc-finger</keyword>
<dbReference type="InterPro" id="IPR036875">
    <property type="entry name" value="Znf_CCHC_sf"/>
</dbReference>
<dbReference type="STRING" id="554065.E1ZDH6"/>
<dbReference type="Proteomes" id="UP000008141">
    <property type="component" value="Unassembled WGS sequence"/>
</dbReference>
<dbReference type="InterPro" id="IPR001878">
    <property type="entry name" value="Znf_CCHC"/>
</dbReference>
<sequence length="428" mass="46795">MTAGSKLGDDELYQLYCLLRLLRLLRALPQADSLSDTERSCVARALELELDLKQACEQANNLEGWRGSVKDGLRERFEESAVVEAQGGSPRRGKHCAFCRHKRRKKISMHTLHFKGLRSQVAWLEPELADRGPLVEEGQPGHQLMPNVYEQASGWRANRHGDKSQENARVVRAMQGVMYAAVTPLTEEEQAWGVDAEEELARFRARTTRRRWPRDGGGGAGGSGDDTGGDDSGGGGGSADNSGGDDSGRGNGGAGAAKDSGGAGGGGQRAAAAVAAAIAAYASSRQGAMPAQPPPLPERSRQLPWQQQLEQQQEQQQQEQERQQEGPSQSRQWHSSQQQQSQQPTPQQQPQQQAQQRRKPGSCFTCGSDEHWYMECPLRHACLRCKQPGHASSQCPQRYPGHCYKCDQPGHWSFACPARGSVLRAGKL</sequence>
<evidence type="ECO:0000256" key="2">
    <source>
        <dbReference type="SAM" id="MobiDB-lite"/>
    </source>
</evidence>
<keyword evidence="5" id="KW-1185">Reference proteome</keyword>
<feature type="domain" description="CCHC-type" evidence="3">
    <location>
        <begin position="403"/>
        <end position="417"/>
    </location>
</feature>
<dbReference type="SUPFAM" id="SSF57756">
    <property type="entry name" value="Retrovirus zinc finger-like domains"/>
    <property type="match status" value="1"/>
</dbReference>
<dbReference type="Pfam" id="PF00098">
    <property type="entry name" value="zf-CCHC"/>
    <property type="match status" value="1"/>
</dbReference>
<dbReference type="eggNOG" id="KOG0017">
    <property type="taxonomic scope" value="Eukaryota"/>
</dbReference>
<organism evidence="5">
    <name type="scientific">Chlorella variabilis</name>
    <name type="common">Green alga</name>
    <dbReference type="NCBI Taxonomy" id="554065"/>
    <lineage>
        <taxon>Eukaryota</taxon>
        <taxon>Viridiplantae</taxon>
        <taxon>Chlorophyta</taxon>
        <taxon>core chlorophytes</taxon>
        <taxon>Trebouxiophyceae</taxon>
        <taxon>Chlorellales</taxon>
        <taxon>Chlorellaceae</taxon>
        <taxon>Chlorella clade</taxon>
        <taxon>Chlorella</taxon>
    </lineage>
</organism>
<evidence type="ECO:0000313" key="5">
    <source>
        <dbReference type="Proteomes" id="UP000008141"/>
    </source>
</evidence>
<name>E1ZDH6_CHLVA</name>
<dbReference type="PROSITE" id="PS50158">
    <property type="entry name" value="ZF_CCHC"/>
    <property type="match status" value="2"/>
</dbReference>
<dbReference type="KEGG" id="cvr:CHLNCDRAFT_145007"/>
<feature type="compositionally biased region" description="Low complexity" evidence="2">
    <location>
        <begin position="302"/>
        <end position="318"/>
    </location>
</feature>
<gene>
    <name evidence="4" type="ORF">CHLNCDRAFT_145007</name>
</gene>
<keyword evidence="1" id="KW-0479">Metal-binding</keyword>